<dbReference type="EMBL" id="CP036269">
    <property type="protein sequence ID" value="QDT45203.1"/>
    <property type="molecule type" value="Genomic_DNA"/>
</dbReference>
<reference evidence="1 2" key="1">
    <citation type="submission" date="2019-02" db="EMBL/GenBank/DDBJ databases">
        <title>Deep-cultivation of Planctomycetes and their phenomic and genomic characterization uncovers novel biology.</title>
        <authorList>
            <person name="Wiegand S."/>
            <person name="Jogler M."/>
            <person name="Boedeker C."/>
            <person name="Pinto D."/>
            <person name="Vollmers J."/>
            <person name="Rivas-Marin E."/>
            <person name="Kohn T."/>
            <person name="Peeters S.H."/>
            <person name="Heuer A."/>
            <person name="Rast P."/>
            <person name="Oberbeckmann S."/>
            <person name="Bunk B."/>
            <person name="Jeske O."/>
            <person name="Meyerdierks A."/>
            <person name="Storesund J.E."/>
            <person name="Kallscheuer N."/>
            <person name="Luecker S."/>
            <person name="Lage O.M."/>
            <person name="Pohl T."/>
            <person name="Merkel B.J."/>
            <person name="Hornburger P."/>
            <person name="Mueller R.-W."/>
            <person name="Bruemmer F."/>
            <person name="Labrenz M."/>
            <person name="Spormann A.M."/>
            <person name="Op den Camp H."/>
            <person name="Overmann J."/>
            <person name="Amann R."/>
            <person name="Jetten M.S.M."/>
            <person name="Mascher T."/>
            <person name="Medema M.H."/>
            <person name="Devos D.P."/>
            <person name="Kaster A.-K."/>
            <person name="Ovreas L."/>
            <person name="Rohde M."/>
            <person name="Galperin M.Y."/>
            <person name="Jogler C."/>
        </authorList>
    </citation>
    <scope>NUCLEOTIDE SEQUENCE [LARGE SCALE GENOMIC DNA]</scope>
    <source>
        <strain evidence="1 2">Pan241w</strain>
    </source>
</reference>
<name>A0A517RMU9_9PLAN</name>
<proteinExistence type="predicted"/>
<protein>
    <submittedName>
        <fullName evidence="1">Uncharacterized protein</fullName>
    </submittedName>
</protein>
<evidence type="ECO:0000313" key="2">
    <source>
        <dbReference type="Proteomes" id="UP000317171"/>
    </source>
</evidence>
<dbReference type="Proteomes" id="UP000317171">
    <property type="component" value="Chromosome"/>
</dbReference>
<sequence>MVTIESTGKGKCSLSGKECHGIHVKFAEGSPQKVFLSWRSLQQLVKLKSQDSITGKDEKTK</sequence>
<dbReference type="KEGG" id="gaz:Pan241w_53220"/>
<dbReference type="AlphaFoldDB" id="A0A517RMU9"/>
<keyword evidence="2" id="KW-1185">Reference proteome</keyword>
<gene>
    <name evidence="1" type="ORF">Pan241w_53220</name>
</gene>
<evidence type="ECO:0000313" key="1">
    <source>
        <dbReference type="EMBL" id="QDT45203.1"/>
    </source>
</evidence>
<accession>A0A517RMU9</accession>
<organism evidence="1 2">
    <name type="scientific">Gimesia alba</name>
    <dbReference type="NCBI Taxonomy" id="2527973"/>
    <lineage>
        <taxon>Bacteria</taxon>
        <taxon>Pseudomonadati</taxon>
        <taxon>Planctomycetota</taxon>
        <taxon>Planctomycetia</taxon>
        <taxon>Planctomycetales</taxon>
        <taxon>Planctomycetaceae</taxon>
        <taxon>Gimesia</taxon>
    </lineage>
</organism>